<name>A0ABV5ZC39_9GAMM</name>
<dbReference type="Gene3D" id="1.10.10.10">
    <property type="entry name" value="Winged helix-like DNA-binding domain superfamily/Winged helix DNA-binding domain"/>
    <property type="match status" value="1"/>
</dbReference>
<keyword evidence="4" id="KW-0804">Transcription</keyword>
<feature type="domain" description="HTH lysR-type" evidence="5">
    <location>
        <begin position="9"/>
        <end position="66"/>
    </location>
</feature>
<dbReference type="RefSeq" id="WP_027312314.1">
    <property type="nucleotide sequence ID" value="NZ_JAUESS010000001.1"/>
</dbReference>
<evidence type="ECO:0000256" key="4">
    <source>
        <dbReference type="ARBA" id="ARBA00023163"/>
    </source>
</evidence>
<evidence type="ECO:0000256" key="2">
    <source>
        <dbReference type="ARBA" id="ARBA00023015"/>
    </source>
</evidence>
<sequence>MTNWTALNFDWNQARAFLATAEQGSYTAAAKALGVSQPTLGRQVAALEQSLGILLFEKAGRGLTLTANGQALLCHVRAMAEAANAFSLGAAGRSDTLEGRVCISATIMVATYVLPPLLRQLRQEAPGISLEVLATDATSDLRKREADIAIRHFQPQQGELIAKALPNAYAHLYAHPDYLARLAPLQQPSDLAQAELIGFSDNTPLIEALNQHGYPVHSNHFTLFTDNHLVHWQLVKEAAAVGIMPNFVGDTEPSVQRLFPQTAGFEFPNYLVVHPELRTTRRVRLVFDFLDAKLSAFYRQWQV</sequence>
<organism evidence="6 7">
    <name type="scientific">Balneatrix alpica</name>
    <dbReference type="NCBI Taxonomy" id="75684"/>
    <lineage>
        <taxon>Bacteria</taxon>
        <taxon>Pseudomonadati</taxon>
        <taxon>Pseudomonadota</taxon>
        <taxon>Gammaproteobacteria</taxon>
        <taxon>Oceanospirillales</taxon>
        <taxon>Balneatrichaceae</taxon>
        <taxon>Balneatrix</taxon>
    </lineage>
</organism>
<evidence type="ECO:0000256" key="3">
    <source>
        <dbReference type="ARBA" id="ARBA00023125"/>
    </source>
</evidence>
<protein>
    <submittedName>
        <fullName evidence="6">LysR family transcriptional regulator</fullName>
    </submittedName>
</protein>
<keyword evidence="2" id="KW-0805">Transcription regulation</keyword>
<comment type="similarity">
    <text evidence="1">Belongs to the LysR transcriptional regulatory family.</text>
</comment>
<dbReference type="SUPFAM" id="SSF46785">
    <property type="entry name" value="Winged helix' DNA-binding domain"/>
    <property type="match status" value="1"/>
</dbReference>
<dbReference type="SUPFAM" id="SSF53850">
    <property type="entry name" value="Periplasmic binding protein-like II"/>
    <property type="match status" value="1"/>
</dbReference>
<dbReference type="InterPro" id="IPR036390">
    <property type="entry name" value="WH_DNA-bd_sf"/>
</dbReference>
<dbReference type="PROSITE" id="PS50931">
    <property type="entry name" value="HTH_LYSR"/>
    <property type="match status" value="1"/>
</dbReference>
<dbReference type="EMBL" id="JBHLZN010000003">
    <property type="protein sequence ID" value="MFB9886853.1"/>
    <property type="molecule type" value="Genomic_DNA"/>
</dbReference>
<keyword evidence="3" id="KW-0238">DNA-binding</keyword>
<gene>
    <name evidence="6" type="ORF">ACFFLH_10545</name>
</gene>
<accession>A0ABV5ZC39</accession>
<dbReference type="Pfam" id="PF03466">
    <property type="entry name" value="LysR_substrate"/>
    <property type="match status" value="1"/>
</dbReference>
<comment type="caution">
    <text evidence="6">The sequence shown here is derived from an EMBL/GenBank/DDBJ whole genome shotgun (WGS) entry which is preliminary data.</text>
</comment>
<evidence type="ECO:0000313" key="7">
    <source>
        <dbReference type="Proteomes" id="UP001589628"/>
    </source>
</evidence>
<proteinExistence type="inferred from homology"/>
<evidence type="ECO:0000259" key="5">
    <source>
        <dbReference type="PROSITE" id="PS50931"/>
    </source>
</evidence>
<dbReference type="PRINTS" id="PR00039">
    <property type="entry name" value="HTHLYSR"/>
</dbReference>
<reference evidence="6 7" key="1">
    <citation type="submission" date="2024-09" db="EMBL/GenBank/DDBJ databases">
        <authorList>
            <person name="Sun Q."/>
            <person name="Mori K."/>
        </authorList>
    </citation>
    <scope>NUCLEOTIDE SEQUENCE [LARGE SCALE GENOMIC DNA]</scope>
    <source>
        <strain evidence="6 7">ATCC 51285</strain>
    </source>
</reference>
<evidence type="ECO:0000313" key="6">
    <source>
        <dbReference type="EMBL" id="MFB9886853.1"/>
    </source>
</evidence>
<dbReference type="InterPro" id="IPR000847">
    <property type="entry name" value="LysR_HTH_N"/>
</dbReference>
<dbReference type="Proteomes" id="UP001589628">
    <property type="component" value="Unassembled WGS sequence"/>
</dbReference>
<dbReference type="InterPro" id="IPR036388">
    <property type="entry name" value="WH-like_DNA-bd_sf"/>
</dbReference>
<dbReference type="InterPro" id="IPR005119">
    <property type="entry name" value="LysR_subst-bd"/>
</dbReference>
<dbReference type="PANTHER" id="PTHR30537:SF3">
    <property type="entry name" value="TRANSCRIPTIONAL REGULATORY PROTEIN"/>
    <property type="match status" value="1"/>
</dbReference>
<dbReference type="PANTHER" id="PTHR30537">
    <property type="entry name" value="HTH-TYPE TRANSCRIPTIONAL REGULATOR"/>
    <property type="match status" value="1"/>
</dbReference>
<keyword evidence="7" id="KW-1185">Reference proteome</keyword>
<dbReference type="Gene3D" id="3.40.190.290">
    <property type="match status" value="1"/>
</dbReference>
<dbReference type="Pfam" id="PF00126">
    <property type="entry name" value="HTH_1"/>
    <property type="match status" value="1"/>
</dbReference>
<dbReference type="InterPro" id="IPR058163">
    <property type="entry name" value="LysR-type_TF_proteobact-type"/>
</dbReference>
<evidence type="ECO:0000256" key="1">
    <source>
        <dbReference type="ARBA" id="ARBA00009437"/>
    </source>
</evidence>